<reference evidence="3" key="1">
    <citation type="journal article" date="2019" name="Int. J. Syst. Evol. Microbiol.">
        <title>The Global Catalogue of Microorganisms (GCM) 10K type strain sequencing project: providing services to taxonomists for standard genome sequencing and annotation.</title>
        <authorList>
            <consortium name="The Broad Institute Genomics Platform"/>
            <consortium name="The Broad Institute Genome Sequencing Center for Infectious Disease"/>
            <person name="Wu L."/>
            <person name="Ma J."/>
        </authorList>
    </citation>
    <scope>NUCLEOTIDE SEQUENCE [LARGE SCALE GENOMIC DNA]</scope>
    <source>
        <strain evidence="3">NBRC 112416</strain>
    </source>
</reference>
<dbReference type="SUPFAM" id="SSF55136">
    <property type="entry name" value="Probable bacterial effector-binding domain"/>
    <property type="match status" value="1"/>
</dbReference>
<accession>A0ABQ5W7Z3</accession>
<gene>
    <name evidence="2" type="ORF">GCM10010862_33290</name>
</gene>
<dbReference type="SMART" id="SM00871">
    <property type="entry name" value="AraC_E_bind"/>
    <property type="match status" value="1"/>
</dbReference>
<name>A0ABQ5W7Z3_9HYPH</name>
<dbReference type="Pfam" id="PF06445">
    <property type="entry name" value="GyrI-like"/>
    <property type="match status" value="1"/>
</dbReference>
<dbReference type="InterPro" id="IPR011256">
    <property type="entry name" value="Reg_factor_effector_dom_sf"/>
</dbReference>
<dbReference type="Proteomes" id="UP001156691">
    <property type="component" value="Unassembled WGS sequence"/>
</dbReference>
<protein>
    <submittedName>
        <fullName evidence="2">DNA gyrase inhibitor</fullName>
    </submittedName>
</protein>
<proteinExistence type="predicted"/>
<dbReference type="Gene3D" id="3.20.80.10">
    <property type="entry name" value="Regulatory factor, effector binding domain"/>
    <property type="match status" value="1"/>
</dbReference>
<evidence type="ECO:0000313" key="2">
    <source>
        <dbReference type="EMBL" id="GLQ56070.1"/>
    </source>
</evidence>
<organism evidence="2 3">
    <name type="scientific">Devosia nitrariae</name>
    <dbReference type="NCBI Taxonomy" id="2071872"/>
    <lineage>
        <taxon>Bacteria</taxon>
        <taxon>Pseudomonadati</taxon>
        <taxon>Pseudomonadota</taxon>
        <taxon>Alphaproteobacteria</taxon>
        <taxon>Hyphomicrobiales</taxon>
        <taxon>Devosiaceae</taxon>
        <taxon>Devosia</taxon>
    </lineage>
</organism>
<sequence>MLSEPTIIERDDQPYLAIRRIVKIPFGMVASKTLADLQRRMKKRGIAGIDAPFFRYNIIDMPAALEIDFGWPTERQEESDDLLVSGVLPAGRYAALTHTGPYKDLIAANGALLDWIKAQGLTLDQHASPAGDVFGCRLEFYPTDPKVEKDKSKWVTELAFRLAD</sequence>
<dbReference type="RefSeq" id="WP_284341486.1">
    <property type="nucleotide sequence ID" value="NZ_BSNS01000016.1"/>
</dbReference>
<comment type="caution">
    <text evidence="2">The sequence shown here is derived from an EMBL/GenBank/DDBJ whole genome shotgun (WGS) entry which is preliminary data.</text>
</comment>
<keyword evidence="3" id="KW-1185">Reference proteome</keyword>
<evidence type="ECO:0000259" key="1">
    <source>
        <dbReference type="SMART" id="SM00871"/>
    </source>
</evidence>
<evidence type="ECO:0000313" key="3">
    <source>
        <dbReference type="Proteomes" id="UP001156691"/>
    </source>
</evidence>
<dbReference type="InterPro" id="IPR029442">
    <property type="entry name" value="GyrI-like"/>
</dbReference>
<feature type="domain" description="AraC effector-binding" evidence="1">
    <location>
        <begin position="3"/>
        <end position="163"/>
    </location>
</feature>
<dbReference type="EMBL" id="BSNS01000016">
    <property type="protein sequence ID" value="GLQ56070.1"/>
    <property type="molecule type" value="Genomic_DNA"/>
</dbReference>
<dbReference type="InterPro" id="IPR010499">
    <property type="entry name" value="AraC_E-bd"/>
</dbReference>